<dbReference type="EMBL" id="CP001575">
    <property type="protein sequence ID" value="ACO69254.1"/>
    <property type="molecule type" value="Genomic_DNA"/>
</dbReference>
<feature type="compositionally biased region" description="Basic and acidic residues" evidence="5">
    <location>
        <begin position="845"/>
        <end position="856"/>
    </location>
</feature>
<dbReference type="PANTHER" id="PTHR43042:SF3">
    <property type="entry name" value="RIBOSOMAL RNA LARGE SUBUNIT METHYLTRANSFERASE YWBD-RELATED"/>
    <property type="match status" value="1"/>
</dbReference>
<feature type="compositionally biased region" description="Basic and acidic residues" evidence="5">
    <location>
        <begin position="60"/>
        <end position="76"/>
    </location>
</feature>
<name>C1FGG4_MICCC</name>
<dbReference type="SUPFAM" id="SSF53335">
    <property type="entry name" value="S-adenosyl-L-methionine-dependent methyltransferases"/>
    <property type="match status" value="1"/>
</dbReference>
<dbReference type="eggNOG" id="ENOG502S5DJ">
    <property type="taxonomic scope" value="Eukaryota"/>
</dbReference>
<keyword evidence="3" id="KW-0949">S-adenosyl-L-methionine</keyword>
<keyword evidence="4" id="KW-0694">RNA-binding</keyword>
<feature type="compositionally biased region" description="Basic and acidic residues" evidence="5">
    <location>
        <begin position="1000"/>
        <end position="1013"/>
    </location>
</feature>
<feature type="region of interest" description="Disordered" evidence="5">
    <location>
        <begin position="983"/>
        <end position="1062"/>
    </location>
</feature>
<evidence type="ECO:0000256" key="2">
    <source>
        <dbReference type="ARBA" id="ARBA00022679"/>
    </source>
</evidence>
<evidence type="ECO:0000256" key="4">
    <source>
        <dbReference type="PROSITE-ProRule" id="PRU00176"/>
    </source>
</evidence>
<dbReference type="Proteomes" id="UP000002009">
    <property type="component" value="Chromosome 8"/>
</dbReference>
<dbReference type="InterPro" id="IPR035979">
    <property type="entry name" value="RBD_domain_sf"/>
</dbReference>
<dbReference type="InterPro" id="IPR000504">
    <property type="entry name" value="RRM_dom"/>
</dbReference>
<evidence type="ECO:0000313" key="7">
    <source>
        <dbReference type="EMBL" id="ACO69254.1"/>
    </source>
</evidence>
<evidence type="ECO:0000313" key="8">
    <source>
        <dbReference type="Proteomes" id="UP000002009"/>
    </source>
</evidence>
<feature type="domain" description="RRM" evidence="6">
    <location>
        <begin position="890"/>
        <end position="981"/>
    </location>
</feature>
<feature type="region of interest" description="Disordered" evidence="5">
    <location>
        <begin position="729"/>
        <end position="792"/>
    </location>
</feature>
<organism evidence="7 8">
    <name type="scientific">Micromonas commoda (strain RCC299 / NOUM17 / CCMP2709)</name>
    <name type="common">Picoplanktonic green alga</name>
    <dbReference type="NCBI Taxonomy" id="296587"/>
    <lineage>
        <taxon>Eukaryota</taxon>
        <taxon>Viridiplantae</taxon>
        <taxon>Chlorophyta</taxon>
        <taxon>Mamiellophyceae</taxon>
        <taxon>Mamiellales</taxon>
        <taxon>Mamiellaceae</taxon>
        <taxon>Micromonas</taxon>
    </lineage>
</organism>
<feature type="region of interest" description="Disordered" evidence="5">
    <location>
        <begin position="845"/>
        <end position="888"/>
    </location>
</feature>
<dbReference type="GO" id="GO:0003723">
    <property type="term" value="F:RNA binding"/>
    <property type="evidence" value="ECO:0007669"/>
    <property type="project" value="UniProtKB-UniRule"/>
</dbReference>
<evidence type="ECO:0000256" key="1">
    <source>
        <dbReference type="ARBA" id="ARBA00022603"/>
    </source>
</evidence>
<feature type="region of interest" description="Disordered" evidence="5">
    <location>
        <begin position="55"/>
        <end position="76"/>
    </location>
</feature>
<dbReference type="InterPro" id="IPR019614">
    <property type="entry name" value="SAM-dep_methyl-trfase"/>
</dbReference>
<feature type="region of interest" description="Disordered" evidence="5">
    <location>
        <begin position="287"/>
        <end position="322"/>
    </location>
</feature>
<feature type="compositionally biased region" description="Low complexity" evidence="5">
    <location>
        <begin position="1017"/>
        <end position="1030"/>
    </location>
</feature>
<accession>C1FGG4</accession>
<dbReference type="Gene3D" id="3.40.50.150">
    <property type="entry name" value="Vaccinia Virus protein VP39"/>
    <property type="match status" value="1"/>
</dbReference>
<dbReference type="GO" id="GO:0032259">
    <property type="term" value="P:methylation"/>
    <property type="evidence" value="ECO:0007669"/>
    <property type="project" value="UniProtKB-KW"/>
</dbReference>
<dbReference type="InterPro" id="IPR029063">
    <property type="entry name" value="SAM-dependent_MTases_sf"/>
</dbReference>
<evidence type="ECO:0000259" key="6">
    <source>
        <dbReference type="PROSITE" id="PS50102"/>
    </source>
</evidence>
<dbReference type="SUPFAM" id="SSF54928">
    <property type="entry name" value="RNA-binding domain, RBD"/>
    <property type="match status" value="1"/>
</dbReference>
<protein>
    <recommendedName>
        <fullName evidence="6">RRM domain-containing protein</fullName>
    </recommendedName>
</protein>
<proteinExistence type="predicted"/>
<keyword evidence="8" id="KW-1185">Reference proteome</keyword>
<feature type="compositionally biased region" description="Pro residues" evidence="5">
    <location>
        <begin position="780"/>
        <end position="789"/>
    </location>
</feature>
<sequence length="1370" mass="145178">MIDAKDAAGPMRGPGLLVACKFGCEDAAVREVQRALGELHGTGKKITLSTSAATLEDGNASDRSDDTAAKGEGRSMSIEEHARRIAVAHKGLAWLRYDGISQKHSPRDDETVDEGFPGKMANTRADAVEAFAALVGRRDVPAAALKSCQYIFPVSSCVAATEEALEAAVVTECDAAVRDPSSKLSAPSCRVAVAVHTRGDDSRAASANGAPPLARVVARDAALRALMNARSSASLPPATLDLHAPEIVVLITQWRIPTAGDRDGPNEPVCGVSIMAGDLVDVRAKNIAPRKPSAHKRPAAATTTTEKKKKPNQWKPGDRSAGISKADKVYDADFSEHRPLKAEVPPARTVMSDDEATRLFDAAVDKRVKAGLFRVRGEGVSNDTMSNNLERLRAASAAGLALRLVHGTGDGFDGATADLLGPAVLVEQHRRWACVDPLLRAVTKRLGDKTPVYLKRRWSKAPGERGGCLVSGVPVSGGGEGVDDALAAEARRAADEAAAKEGKDTHRDGVVVREPGDDGLKFGLWLTGEEHVGVFLDSRPARELVRQISNGKRVLNLFSYTGGFGAAASAGGATCSHNVDAKTPCLAAAKVNYALNGLPHEGDWRAFQRKDVVRFLAMTARSEVRYDLVVVDPPPRFSRNSDWAFEAERHTGQLLAMCVEVCADTGAGVLIGSNALAVSDARFEEMIVEAEELSGRSLVAKEWVGAGEDFPPCPYRPAARFALLDVGDAPEGGVARDKGQRTTIAEELGARDEGGSGGDDTDGFETANDDEVAGDESPPGESPPPPQPPEADFACLMCAHPFPSRNKLFRHYNDATEACGAWCASHGGVAAAAELVNAGKLERPTFDPPDFAEKSGKVAKQSGAERRGGKQRRRGNAATEDANRREASDAELWVGGLHGEHAYPRALKRLVHAAIPGSSGIDQPIVRLVVRKGWRERGTGRWIGYGFVRFRDGEEANAALPHIDGASPAEGVSLVANFAATPKPLPGVGQNLPGVGQNRESGREPLSRVKSDSAFESSADGSAYGSACGDSDADAGADADADDADADADDDGPVAPGRDPSHLAVARAWPKRTLAARARAAGLPSVDAYLGAVADGSNHPRRAELTARALRFSRGAPVPEPLLANLRVALETARWPPVSHRPKVDSERYLVLRREVLGANDPRSDVVDPYAELKSAANAVLDWAEPGFEYDHLAITRNFVGSPHVDGEDKSHQYAVALGDYGQGGELCVESEDGATRWVVDTRDSIARVDGRCAHWVRGWRDFGANARYSVIYYVTRPRCATALSFAVDEGWSPGDGAIAGAGSAAPASDGSIDVAALSLCTFRSVEAAVGSAVRVVGALFPWPRAMETAWEAFASVLPSEGRWWLIRLS</sequence>
<feature type="compositionally biased region" description="Acidic residues" evidence="5">
    <location>
        <begin position="759"/>
        <end position="774"/>
    </location>
</feature>
<dbReference type="Pfam" id="PF10672">
    <property type="entry name" value="Methyltrans_SAM"/>
    <property type="match status" value="1"/>
</dbReference>
<dbReference type="KEGG" id="mis:MICPUN_60868"/>
<keyword evidence="2" id="KW-0808">Transferase</keyword>
<reference evidence="7 8" key="1">
    <citation type="journal article" date="2009" name="Science">
        <title>Green evolution and dynamic adaptations revealed by genomes of the marine picoeukaryotes Micromonas.</title>
        <authorList>
            <person name="Worden A.Z."/>
            <person name="Lee J.H."/>
            <person name="Mock T."/>
            <person name="Rouze P."/>
            <person name="Simmons M.P."/>
            <person name="Aerts A.L."/>
            <person name="Allen A.E."/>
            <person name="Cuvelier M.L."/>
            <person name="Derelle E."/>
            <person name="Everett M.V."/>
            <person name="Foulon E."/>
            <person name="Grimwood J."/>
            <person name="Gundlach H."/>
            <person name="Henrissat B."/>
            <person name="Napoli C."/>
            <person name="McDonald S.M."/>
            <person name="Parker M.S."/>
            <person name="Rombauts S."/>
            <person name="Salamov A."/>
            <person name="Von Dassow P."/>
            <person name="Badger J.H."/>
            <person name="Coutinho P.M."/>
            <person name="Demir E."/>
            <person name="Dubchak I."/>
            <person name="Gentemann C."/>
            <person name="Eikrem W."/>
            <person name="Gready J.E."/>
            <person name="John U."/>
            <person name="Lanier W."/>
            <person name="Lindquist E.A."/>
            <person name="Lucas S."/>
            <person name="Mayer K.F."/>
            <person name="Moreau H."/>
            <person name="Not F."/>
            <person name="Otillar R."/>
            <person name="Panaud O."/>
            <person name="Pangilinan J."/>
            <person name="Paulsen I."/>
            <person name="Piegu B."/>
            <person name="Poliakov A."/>
            <person name="Robbens S."/>
            <person name="Schmutz J."/>
            <person name="Toulza E."/>
            <person name="Wyss T."/>
            <person name="Zelensky A."/>
            <person name="Zhou K."/>
            <person name="Armbrust E.V."/>
            <person name="Bhattacharya D."/>
            <person name="Goodenough U.W."/>
            <person name="Van de Peer Y."/>
            <person name="Grigoriev I.V."/>
        </authorList>
    </citation>
    <scope>NUCLEOTIDE SEQUENCE [LARGE SCALE GENOMIC DNA]</scope>
    <source>
        <strain evidence="8">RCC299 / NOUM17</strain>
    </source>
</reference>
<dbReference type="GO" id="GO:0008168">
    <property type="term" value="F:methyltransferase activity"/>
    <property type="evidence" value="ECO:0007669"/>
    <property type="project" value="UniProtKB-KW"/>
</dbReference>
<dbReference type="GeneID" id="8245630"/>
<dbReference type="PROSITE" id="PS50102">
    <property type="entry name" value="RRM"/>
    <property type="match status" value="1"/>
</dbReference>
<dbReference type="RefSeq" id="XP_002507996.1">
    <property type="nucleotide sequence ID" value="XM_002507950.1"/>
</dbReference>
<evidence type="ECO:0000256" key="5">
    <source>
        <dbReference type="SAM" id="MobiDB-lite"/>
    </source>
</evidence>
<dbReference type="InParanoid" id="C1FGG4"/>
<dbReference type="OrthoDB" id="415691at2759"/>
<keyword evidence="1" id="KW-0489">Methyltransferase</keyword>
<gene>
    <name evidence="7" type="ORF">MICPUN_60868</name>
</gene>
<dbReference type="OMA" id="DWAFEAE"/>
<feature type="compositionally biased region" description="Acidic residues" evidence="5">
    <location>
        <begin position="1031"/>
        <end position="1052"/>
    </location>
</feature>
<dbReference type="PANTHER" id="PTHR43042">
    <property type="entry name" value="SAM-DEPENDENT METHYLTRANSFERASE"/>
    <property type="match status" value="1"/>
</dbReference>
<evidence type="ECO:0000256" key="3">
    <source>
        <dbReference type="ARBA" id="ARBA00022691"/>
    </source>
</evidence>